<dbReference type="SUPFAM" id="SSF52954">
    <property type="entry name" value="Class II aaRS ABD-related"/>
    <property type="match status" value="1"/>
</dbReference>
<evidence type="ECO:0000256" key="2">
    <source>
        <dbReference type="ARBA" id="ARBA00008226"/>
    </source>
</evidence>
<keyword evidence="10" id="KW-0648">Protein biosynthesis</keyword>
<evidence type="ECO:0000256" key="12">
    <source>
        <dbReference type="ARBA" id="ARBA00030057"/>
    </source>
</evidence>
<dbReference type="AlphaFoldDB" id="W7I5F6"/>
<comment type="subunit">
    <text evidence="3">Homodimer.</text>
</comment>
<comment type="subcellular location">
    <subcellularLocation>
        <location evidence="1">Cytoplasm</location>
    </subcellularLocation>
</comment>
<keyword evidence="9" id="KW-0067">ATP-binding</keyword>
<evidence type="ECO:0000256" key="7">
    <source>
        <dbReference type="ARBA" id="ARBA00022679"/>
    </source>
</evidence>
<evidence type="ECO:0000256" key="6">
    <source>
        <dbReference type="ARBA" id="ARBA00022598"/>
    </source>
</evidence>
<keyword evidence="19" id="KW-1185">Reference proteome</keyword>
<dbReference type="OrthoDB" id="57698at2759"/>
<dbReference type="GO" id="GO:0016740">
    <property type="term" value="F:transferase activity"/>
    <property type="evidence" value="ECO:0007669"/>
    <property type="project" value="UniProtKB-KW"/>
</dbReference>
<evidence type="ECO:0000313" key="18">
    <source>
        <dbReference type="EMBL" id="EWC47702.1"/>
    </source>
</evidence>
<dbReference type="GO" id="GO:0070150">
    <property type="term" value="P:mitochondrial glycyl-tRNA aminoacylation"/>
    <property type="evidence" value="ECO:0007669"/>
    <property type="project" value="TreeGrafter"/>
</dbReference>
<reference evidence="18 19" key="1">
    <citation type="submission" date="2013-05" db="EMBL/GenBank/DDBJ databases">
        <title>Drechslerella stenobrocha genome reveals carnivorous origination and mechanical trapping mechanism of predatory fungi.</title>
        <authorList>
            <person name="Liu X."/>
            <person name="Zhang W."/>
            <person name="Liu K."/>
        </authorList>
    </citation>
    <scope>NUCLEOTIDE SEQUENCE [LARGE SCALE GENOMIC DNA]</scope>
    <source>
        <strain evidence="18 19">248</strain>
    </source>
</reference>
<evidence type="ECO:0000256" key="11">
    <source>
        <dbReference type="ARBA" id="ARBA00023146"/>
    </source>
</evidence>
<dbReference type="FunFam" id="3.30.930.10:FF:000158">
    <property type="entry name" value="Glycyl-tRNA synthetase"/>
    <property type="match status" value="1"/>
</dbReference>
<keyword evidence="5" id="KW-0963">Cytoplasm</keyword>
<dbReference type="InterPro" id="IPR027031">
    <property type="entry name" value="Gly-tRNA_synthase/POLG2"/>
</dbReference>
<comment type="function">
    <text evidence="14">Catalyzes the ATP-dependent ligation of glycine to the 3'-end of its cognate tRNA, via the formation of an aminoacyl-adenylate intermediate (Gly-AMP). Also produces diadenosine tetraphosphate (Ap4A), a universal pleiotropic signaling molecule needed for cell regulation pathways, by direct condensation of 2 ATPs. Thereby, may play a special role in Ap4A homeostasis.</text>
</comment>
<feature type="domain" description="Aminoacyl-transfer RNA synthetases class-II family profile" evidence="17">
    <location>
        <begin position="252"/>
        <end position="646"/>
    </location>
</feature>
<evidence type="ECO:0000256" key="14">
    <source>
        <dbReference type="ARBA" id="ARBA00058014"/>
    </source>
</evidence>
<organism evidence="18 19">
    <name type="scientific">Drechslerella stenobrocha 248</name>
    <dbReference type="NCBI Taxonomy" id="1043628"/>
    <lineage>
        <taxon>Eukaryota</taxon>
        <taxon>Fungi</taxon>
        <taxon>Dikarya</taxon>
        <taxon>Ascomycota</taxon>
        <taxon>Pezizomycotina</taxon>
        <taxon>Orbiliomycetes</taxon>
        <taxon>Orbiliales</taxon>
        <taxon>Orbiliaceae</taxon>
        <taxon>Drechslerella</taxon>
    </lineage>
</organism>
<dbReference type="Pfam" id="PF03129">
    <property type="entry name" value="HGTP_anticodon"/>
    <property type="match status" value="1"/>
</dbReference>
<dbReference type="InterPro" id="IPR036621">
    <property type="entry name" value="Anticodon-bd_dom_sf"/>
</dbReference>
<gene>
    <name evidence="18" type="ORF">DRE_02902</name>
</gene>
<dbReference type="Gene3D" id="3.30.720.200">
    <property type="match status" value="1"/>
</dbReference>
<dbReference type="Pfam" id="PF00587">
    <property type="entry name" value="tRNA-synt_2b"/>
    <property type="match status" value="1"/>
</dbReference>
<dbReference type="PANTHER" id="PTHR10745">
    <property type="entry name" value="GLYCYL-TRNA SYNTHETASE/DNA POLYMERASE SUBUNIT GAMMA-2"/>
    <property type="match status" value="1"/>
</dbReference>
<evidence type="ECO:0000259" key="17">
    <source>
        <dbReference type="PROSITE" id="PS50862"/>
    </source>
</evidence>
<dbReference type="FunFam" id="3.40.50.800:FF:000004">
    <property type="entry name" value="Glycine--tRNA ligase 2"/>
    <property type="match status" value="1"/>
</dbReference>
<dbReference type="InterPro" id="IPR002314">
    <property type="entry name" value="aa-tRNA-synt_IIb"/>
</dbReference>
<dbReference type="InterPro" id="IPR033731">
    <property type="entry name" value="GlyRS-like_core"/>
</dbReference>
<dbReference type="CDD" id="cd00858">
    <property type="entry name" value="GlyRS_anticodon"/>
    <property type="match status" value="1"/>
</dbReference>
<feature type="compositionally biased region" description="Basic and acidic residues" evidence="15">
    <location>
        <begin position="228"/>
        <end position="238"/>
    </location>
</feature>
<name>W7I5F6_9PEZI</name>
<dbReference type="FunFam" id="3.30.930.10:FF:000010">
    <property type="entry name" value="Glycyl-tRNA synthetase 1"/>
    <property type="match status" value="1"/>
</dbReference>
<evidence type="ECO:0000256" key="8">
    <source>
        <dbReference type="ARBA" id="ARBA00022741"/>
    </source>
</evidence>
<comment type="catalytic activity">
    <reaction evidence="13">
        <text>2 ATP + H(+) = P(1),P(4)-bis(5'-adenosyl) tetraphosphate + diphosphate</text>
        <dbReference type="Rhea" id="RHEA:34935"/>
        <dbReference type="ChEBI" id="CHEBI:15378"/>
        <dbReference type="ChEBI" id="CHEBI:30616"/>
        <dbReference type="ChEBI" id="CHEBI:33019"/>
        <dbReference type="ChEBI" id="CHEBI:58141"/>
    </reaction>
</comment>
<dbReference type="InterPro" id="IPR004154">
    <property type="entry name" value="Anticodon-bd"/>
</dbReference>
<dbReference type="NCBIfam" id="NF003211">
    <property type="entry name" value="PRK04173.1"/>
    <property type="match status" value="1"/>
</dbReference>
<dbReference type="PANTHER" id="PTHR10745:SF0">
    <property type="entry name" value="GLYCINE--TRNA LIGASE"/>
    <property type="match status" value="1"/>
</dbReference>
<dbReference type="CDD" id="cd00774">
    <property type="entry name" value="GlyRS-like_core"/>
    <property type="match status" value="1"/>
</dbReference>
<evidence type="ECO:0000256" key="3">
    <source>
        <dbReference type="ARBA" id="ARBA00011738"/>
    </source>
</evidence>
<evidence type="ECO:0000313" key="19">
    <source>
        <dbReference type="Proteomes" id="UP000024837"/>
    </source>
</evidence>
<evidence type="ECO:0000256" key="1">
    <source>
        <dbReference type="ARBA" id="ARBA00004496"/>
    </source>
</evidence>
<keyword evidence="16" id="KW-0472">Membrane</keyword>
<dbReference type="Gene3D" id="3.30.930.10">
    <property type="entry name" value="Bira Bifunctional Protein, Domain 2"/>
    <property type="match status" value="1"/>
</dbReference>
<dbReference type="HOGENOM" id="CLU_015515_1_0_1"/>
<accession>W7I5F6</accession>
<feature type="transmembrane region" description="Helical" evidence="16">
    <location>
        <begin position="20"/>
        <end position="43"/>
    </location>
</feature>
<keyword evidence="6 18" id="KW-0436">Ligase</keyword>
<proteinExistence type="inferred from homology"/>
<evidence type="ECO:0000256" key="15">
    <source>
        <dbReference type="SAM" id="MobiDB-lite"/>
    </source>
</evidence>
<dbReference type="InterPro" id="IPR006195">
    <property type="entry name" value="aa-tRNA-synth_II"/>
</dbReference>
<dbReference type="PROSITE" id="PS50862">
    <property type="entry name" value="AA_TRNA_LIGASE_II"/>
    <property type="match status" value="1"/>
</dbReference>
<protein>
    <recommendedName>
        <fullName evidence="4">glycine--tRNA ligase</fullName>
        <ecNumber evidence="4">6.1.1.14</ecNumber>
    </recommendedName>
    <alternativeName>
        <fullName evidence="12">Diadenosine tetraphosphate synthetase</fullName>
    </alternativeName>
</protein>
<evidence type="ECO:0000256" key="10">
    <source>
        <dbReference type="ARBA" id="ARBA00022917"/>
    </source>
</evidence>
<keyword evidence="8" id="KW-0547">Nucleotide-binding</keyword>
<keyword evidence="16" id="KW-1133">Transmembrane helix</keyword>
<dbReference type="EMBL" id="KI966408">
    <property type="protein sequence ID" value="EWC47702.1"/>
    <property type="molecule type" value="Genomic_DNA"/>
</dbReference>
<comment type="similarity">
    <text evidence="2">Belongs to the class-II aminoacyl-tRNA synthetase family.</text>
</comment>
<evidence type="ECO:0000256" key="9">
    <source>
        <dbReference type="ARBA" id="ARBA00022840"/>
    </source>
</evidence>
<dbReference type="GO" id="GO:0005739">
    <property type="term" value="C:mitochondrion"/>
    <property type="evidence" value="ECO:0007669"/>
    <property type="project" value="TreeGrafter"/>
</dbReference>
<evidence type="ECO:0000256" key="5">
    <source>
        <dbReference type="ARBA" id="ARBA00022490"/>
    </source>
</evidence>
<dbReference type="GO" id="GO:0005524">
    <property type="term" value="F:ATP binding"/>
    <property type="evidence" value="ECO:0007669"/>
    <property type="project" value="UniProtKB-KW"/>
</dbReference>
<feature type="region of interest" description="Disordered" evidence="15">
    <location>
        <begin position="218"/>
        <end position="239"/>
    </location>
</feature>
<keyword evidence="16" id="KW-0812">Transmembrane</keyword>
<dbReference type="PRINTS" id="PR01043">
    <property type="entry name" value="TRNASYNTHGLY"/>
</dbReference>
<dbReference type="Gene3D" id="3.30.40.230">
    <property type="match status" value="1"/>
</dbReference>
<dbReference type="Proteomes" id="UP000024837">
    <property type="component" value="Unassembled WGS sequence"/>
</dbReference>
<dbReference type="EC" id="6.1.1.14" evidence="4"/>
<dbReference type="FunFam" id="3.30.40.230:FF:000002">
    <property type="entry name" value="Glycyl-tRNA synthetase 1"/>
    <property type="match status" value="1"/>
</dbReference>
<dbReference type="InterPro" id="IPR045864">
    <property type="entry name" value="aa-tRNA-synth_II/BPL/LPL"/>
</dbReference>
<dbReference type="NCBIfam" id="TIGR00389">
    <property type="entry name" value="glyS_dimeric"/>
    <property type="match status" value="1"/>
</dbReference>
<evidence type="ECO:0000256" key="16">
    <source>
        <dbReference type="SAM" id="Phobius"/>
    </source>
</evidence>
<dbReference type="Gene3D" id="3.40.50.800">
    <property type="entry name" value="Anticodon-binding domain"/>
    <property type="match status" value="1"/>
</dbReference>
<evidence type="ECO:0000256" key="4">
    <source>
        <dbReference type="ARBA" id="ARBA00012829"/>
    </source>
</evidence>
<keyword evidence="7" id="KW-0808">Transferase</keyword>
<feature type="region of interest" description="Disordered" evidence="15">
    <location>
        <begin position="55"/>
        <end position="102"/>
    </location>
</feature>
<dbReference type="SUPFAM" id="SSF55681">
    <property type="entry name" value="Class II aaRS and biotin synthetases"/>
    <property type="match status" value="1"/>
</dbReference>
<sequence length="757" mass="85319">MAAILGPDPTQQAKLGQWTVQIWSGLCLFFSACCMGIAILYHSKDESATSIRRMTAKLSPASTRSRSMSRQRDSSVTQGGHHREKRQPQTEPALDMTTYTGQPLDRASMDSLLRRRMFYAPAFDIYGGVSGLYDYGPPGCALQANIVDTWRKHFILEEDMLEVDCTMLTPHDVLKTSGHVDKFSDWMCKDPKTGEIFRADHLVEEVLEARLKGDKEARQLESGAAVEETAKEAEGEDKKKRKKKVKDIKVIKLDDALVQEYEETLAKIDNYDGPALGEIVNKYQIKNPGTGGDLEPPVAFNLMFGTSIGPSSNLPGYLRPETAQGQFLNFQKLLVFNNEKMPFASASIGKSFRNEISPRQGLLRVREFLMAEIEHFVDPENKSHPRFPDVADSVTLNFLPKEVQQAGQTTIIRKTIGEAVREGMVDNETLGYFLARINLFLDKIGVNKDKIRFRQHMENEMAHYASDCWDAELQTSYGWIECVGCADRSAYDLSVHQAKTGQYLGVREFLKESRTVEEWEVAIQRPVLGPRYKKNAKAVEERLTQCSNQKEREEWAETLKNGDSVSVLVEGVGKLEIGSDLITVEKKKRTESTREYIPNVIEPSFGIGRILYSLMEHVFWTREEDVNRAVLSFPPAIAPTKVLLVPLSNNPQFNTLVTSMASKIRQLGISNRVDSSGATIGKRYSRNDELGTPFGITIDFQSLKDNTITLRERDTTKQVRGSIDEVLETLKRLVDGTETWEETLQKLPIFEGQEVDS</sequence>
<dbReference type="FunFam" id="3.30.720.200:FF:000001">
    <property type="entry name" value="Glycine--tRNA ligase 2"/>
    <property type="match status" value="1"/>
</dbReference>
<dbReference type="GO" id="GO:0004820">
    <property type="term" value="F:glycine-tRNA ligase activity"/>
    <property type="evidence" value="ECO:0007669"/>
    <property type="project" value="UniProtKB-EC"/>
</dbReference>
<dbReference type="InterPro" id="IPR002315">
    <property type="entry name" value="tRNA-synt_gly"/>
</dbReference>
<evidence type="ECO:0000256" key="13">
    <source>
        <dbReference type="ARBA" id="ARBA00051967"/>
    </source>
</evidence>
<keyword evidence="11" id="KW-0030">Aminoacyl-tRNA synthetase</keyword>